<keyword evidence="1" id="KW-0732">Signal</keyword>
<dbReference type="RefSeq" id="WP_072339851.1">
    <property type="nucleotide sequence ID" value="NZ_FPKU01000001.1"/>
</dbReference>
<reference evidence="2 3" key="1">
    <citation type="submission" date="2016-11" db="EMBL/GenBank/DDBJ databases">
        <authorList>
            <person name="Jaros S."/>
            <person name="Januszkiewicz K."/>
            <person name="Wedrychowicz H."/>
        </authorList>
    </citation>
    <scope>NUCLEOTIDE SEQUENCE [LARGE SCALE GENOMIC DNA]</scope>
    <source>
        <strain evidence="2 3">ATCC 23634</strain>
    </source>
</reference>
<dbReference type="EMBL" id="FPKU01000001">
    <property type="protein sequence ID" value="SFZ82640.1"/>
    <property type="molecule type" value="Genomic_DNA"/>
</dbReference>
<organism evidence="2 3">
    <name type="scientific">Devosia enhydra</name>
    <dbReference type="NCBI Taxonomy" id="665118"/>
    <lineage>
        <taxon>Bacteria</taxon>
        <taxon>Pseudomonadati</taxon>
        <taxon>Pseudomonadota</taxon>
        <taxon>Alphaproteobacteria</taxon>
        <taxon>Hyphomicrobiales</taxon>
        <taxon>Devosiaceae</taxon>
        <taxon>Devosia</taxon>
    </lineage>
</organism>
<dbReference type="Gene3D" id="2.40.160.20">
    <property type="match status" value="1"/>
</dbReference>
<evidence type="ECO:0000256" key="1">
    <source>
        <dbReference type="SAM" id="SignalP"/>
    </source>
</evidence>
<dbReference type="SUPFAM" id="SSF56925">
    <property type="entry name" value="OMPA-like"/>
    <property type="match status" value="1"/>
</dbReference>
<sequence>MRAAIALATLIMTAPAMAADPITVPLGMADVPIHDSATGPDWSGFYAGVYGVGQLGGDAEAVGLGVSLGYNAALEFVLVGAEVSVQGLAVEGDTTAYGQLLGRAGVFVSDEVMVYAAGGYGLQLGTTAEDAFLLGGGVELALNDDVTLRGQYLRELPNNGGDAGNQFSLGANFHF</sequence>
<dbReference type="OrthoDB" id="7960449at2"/>
<name>A0A1K2HVW1_9HYPH</name>
<feature type="signal peptide" evidence="1">
    <location>
        <begin position="1"/>
        <end position="18"/>
    </location>
</feature>
<gene>
    <name evidence="2" type="ORF">SAMN02983003_1191</name>
</gene>
<accession>A0A1K2HVW1</accession>
<dbReference type="Proteomes" id="UP000183447">
    <property type="component" value="Unassembled WGS sequence"/>
</dbReference>
<dbReference type="AlphaFoldDB" id="A0A1K2HVW1"/>
<evidence type="ECO:0000313" key="3">
    <source>
        <dbReference type="Proteomes" id="UP000183447"/>
    </source>
</evidence>
<proteinExistence type="predicted"/>
<dbReference type="STRING" id="665118.SAMN02983003_1191"/>
<keyword evidence="3" id="KW-1185">Reference proteome</keyword>
<evidence type="ECO:0000313" key="2">
    <source>
        <dbReference type="EMBL" id="SFZ82640.1"/>
    </source>
</evidence>
<feature type="chain" id="PRO_5009678528" evidence="1">
    <location>
        <begin position="19"/>
        <end position="175"/>
    </location>
</feature>
<dbReference type="InterPro" id="IPR011250">
    <property type="entry name" value="OMP/PagP_B-barrel"/>
</dbReference>
<protein>
    <submittedName>
        <fullName evidence="2">Outer membrane immunogenic protein</fullName>
    </submittedName>
</protein>